<dbReference type="OrthoDB" id="7376058at2"/>
<dbReference type="PROSITE" id="PS51669">
    <property type="entry name" value="4FE4S_MOW_BIS_MGD"/>
    <property type="match status" value="1"/>
</dbReference>
<dbReference type="SUPFAM" id="SSF50692">
    <property type="entry name" value="ADC-like"/>
    <property type="match status" value="1"/>
</dbReference>
<evidence type="ECO:0000256" key="1">
    <source>
        <dbReference type="ARBA" id="ARBA00010312"/>
    </source>
</evidence>
<dbReference type="Gene3D" id="3.40.228.10">
    <property type="entry name" value="Dimethylsulfoxide Reductase, domain 2"/>
    <property type="match status" value="1"/>
</dbReference>
<proteinExistence type="inferred from homology"/>
<dbReference type="GO" id="GO:0046872">
    <property type="term" value="F:metal ion binding"/>
    <property type="evidence" value="ECO:0007669"/>
    <property type="project" value="UniProtKB-KW"/>
</dbReference>
<dbReference type="SMART" id="SM00926">
    <property type="entry name" value="Molybdop_Fe4S4"/>
    <property type="match status" value="1"/>
</dbReference>
<dbReference type="GO" id="GO:0043546">
    <property type="term" value="F:molybdopterin cofactor binding"/>
    <property type="evidence" value="ECO:0007669"/>
    <property type="project" value="InterPro"/>
</dbReference>
<evidence type="ECO:0000313" key="7">
    <source>
        <dbReference type="Proteomes" id="UP000468668"/>
    </source>
</evidence>
<dbReference type="RefSeq" id="WP_158049693.1">
    <property type="nucleotide sequence ID" value="NZ_WAJR01000013.1"/>
</dbReference>
<protein>
    <submittedName>
        <fullName evidence="6">Molybdopterin-dependent oxidoreductase</fullName>
    </submittedName>
</protein>
<dbReference type="Gene3D" id="2.20.25.90">
    <property type="entry name" value="ADC-like domains"/>
    <property type="match status" value="1"/>
</dbReference>
<evidence type="ECO:0000313" key="6">
    <source>
        <dbReference type="EMBL" id="KAB1640393.1"/>
    </source>
</evidence>
<dbReference type="AlphaFoldDB" id="A0A6N6NL68"/>
<dbReference type="GO" id="GO:0018818">
    <property type="term" value="F:acetylene hydratase activity"/>
    <property type="evidence" value="ECO:0007669"/>
    <property type="project" value="InterPro"/>
</dbReference>
<dbReference type="GO" id="GO:0051536">
    <property type="term" value="F:iron-sulfur cluster binding"/>
    <property type="evidence" value="ECO:0007669"/>
    <property type="project" value="UniProtKB-KW"/>
</dbReference>
<dbReference type="Gene3D" id="3.40.50.740">
    <property type="match status" value="1"/>
</dbReference>
<dbReference type="InterPro" id="IPR006656">
    <property type="entry name" value="Mopterin_OxRdtase"/>
</dbReference>
<sequence>MAKCPRKINDELYRDEWQWQEGDLTVTRNTQWSGPGCHNGCGVLHYTDKDGKLVKIEGDPKSPMFNGRLCMRCLAVPEAENHPNRIYHPMRRDPKDRGKDKWEEIGWDEAYDAIASEVKRVSAEYGAKAIFTMVGTGRNAGWQAHALCNSIFDSPNVGFGFLSGESCYVPRIAAMAMMGGAIQVMDCAQVLEQGYDDPEYVVPEICLIWANNPIVSNADGFLGHWVVDLMKMGMKLIVVDPRMSWLGAQAEMQLMLRPGTDAALALGFMNVIINEDLYDHEFVEKWTYGFDELKERVRDYPVDKVAEITGVPVEKIVAAARRYATAKPATVQWGLKLDQQTDGMGATQALQCLWAITGNVDVPGGNIIVNTGYIQNDARRLVVKHVTDVDERFGNDLFPLRKMGVTEMSSTDILIEALETGKPYPVKMLYLQSTNCLANMAADPQRCMKGMLTCDTIVVSDYYMTPTAAATADIFLPLAMSTERVGCRGWYNPLRTINKIHETEARSDEQIIIDLGKRVNPEATPWNTPEEFWEDVMTHLETIKVPEDFSYKKLQEDMYFWQPTAYRKYEKGLLRSDGEEGFNTPTGLFELKSTMLEAAGLDPLPYYKEPDPSPVSNPEYAAEYPLICTTGRRSWEFFHSEHRNLRSMREFHRWPRVEMTQEVADRYGIKEGDWVLIENAQGSAREVCVINPKMAPDTICAEHGWWFPEQEAHSSNPFGVFDVNINQLVPMCKEGPSGFGAPYTTQMCRISKCEDFDPEYPSDVPYDNVAHFSL</sequence>
<dbReference type="Pfam" id="PF01568">
    <property type="entry name" value="Molydop_binding"/>
    <property type="match status" value="1"/>
</dbReference>
<organism evidence="6 7">
    <name type="scientific">Ellagibacter isourolithinifaciens</name>
    <dbReference type="NCBI Taxonomy" id="2137581"/>
    <lineage>
        <taxon>Bacteria</taxon>
        <taxon>Bacillati</taxon>
        <taxon>Actinomycetota</taxon>
        <taxon>Coriobacteriia</taxon>
        <taxon>Eggerthellales</taxon>
        <taxon>Eggerthellaceae</taxon>
        <taxon>Ellagibacter</taxon>
    </lineage>
</organism>
<dbReference type="InterPro" id="IPR006657">
    <property type="entry name" value="MoPterin_dinucl-bd_dom"/>
</dbReference>
<dbReference type="InterPro" id="IPR037949">
    <property type="entry name" value="MopB_CT_Acetylene-hydratase"/>
</dbReference>
<evidence type="ECO:0000256" key="4">
    <source>
        <dbReference type="ARBA" id="ARBA00023014"/>
    </source>
</evidence>
<comment type="similarity">
    <text evidence="1">Belongs to the prokaryotic molybdopterin-containing oxidoreductase family.</text>
</comment>
<reference evidence="6 7" key="1">
    <citation type="submission" date="2019-09" db="EMBL/GenBank/DDBJ databases">
        <title>Whole genome shotgun sequencing (WGS) of Ellagibacter isourolithinifaciens DSM 104140(T) and Adlercreutzia muris DSM 29508(T).</title>
        <authorList>
            <person name="Stoll D.A."/>
            <person name="Danylec N."/>
            <person name="Huch M."/>
        </authorList>
    </citation>
    <scope>NUCLEOTIDE SEQUENCE [LARGE SCALE GENOMIC DNA]</scope>
    <source>
        <strain evidence="6 7">DSM 104140</strain>
    </source>
</reference>
<evidence type="ECO:0000256" key="2">
    <source>
        <dbReference type="ARBA" id="ARBA00022723"/>
    </source>
</evidence>
<dbReference type="Gene3D" id="2.40.40.20">
    <property type="match status" value="1"/>
</dbReference>
<dbReference type="InterPro" id="IPR041930">
    <property type="entry name" value="Acetylene_hydratase"/>
</dbReference>
<dbReference type="Pfam" id="PF04879">
    <property type="entry name" value="Molybdop_Fe4S4"/>
    <property type="match status" value="1"/>
</dbReference>
<dbReference type="CDD" id="cd02759">
    <property type="entry name" value="MopB_Acetylene-hydratase"/>
    <property type="match status" value="1"/>
</dbReference>
<dbReference type="InterPro" id="IPR009010">
    <property type="entry name" value="Asp_de-COase-like_dom_sf"/>
</dbReference>
<dbReference type="EMBL" id="WAJR01000013">
    <property type="protein sequence ID" value="KAB1640393.1"/>
    <property type="molecule type" value="Genomic_DNA"/>
</dbReference>
<keyword evidence="2" id="KW-0479">Metal-binding</keyword>
<dbReference type="GeneID" id="98658052"/>
<dbReference type="InterPro" id="IPR050612">
    <property type="entry name" value="Prok_Mopterin_Oxidored"/>
</dbReference>
<feature type="domain" description="4Fe-4S Mo/W bis-MGD-type" evidence="5">
    <location>
        <begin position="27"/>
        <end position="84"/>
    </location>
</feature>
<evidence type="ECO:0000259" key="5">
    <source>
        <dbReference type="PROSITE" id="PS51669"/>
    </source>
</evidence>
<name>A0A6N6NL68_9ACTN</name>
<dbReference type="GO" id="GO:0016491">
    <property type="term" value="F:oxidoreductase activity"/>
    <property type="evidence" value="ECO:0007669"/>
    <property type="project" value="InterPro"/>
</dbReference>
<gene>
    <name evidence="6" type="ORF">F8C90_06495</name>
</gene>
<evidence type="ECO:0000256" key="3">
    <source>
        <dbReference type="ARBA" id="ARBA00023004"/>
    </source>
</evidence>
<keyword evidence="7" id="KW-1185">Reference proteome</keyword>
<dbReference type="PANTHER" id="PTHR43742">
    <property type="entry name" value="TRIMETHYLAMINE-N-OXIDE REDUCTASE"/>
    <property type="match status" value="1"/>
</dbReference>
<keyword evidence="3" id="KW-0408">Iron</keyword>
<comment type="caution">
    <text evidence="6">The sequence shown here is derived from an EMBL/GenBank/DDBJ whole genome shotgun (WGS) entry which is preliminary data.</text>
</comment>
<keyword evidence="4" id="KW-0411">Iron-sulfur</keyword>
<dbReference type="Proteomes" id="UP000468668">
    <property type="component" value="Unassembled WGS sequence"/>
</dbReference>
<dbReference type="CDD" id="cd02781">
    <property type="entry name" value="MopB_CT_Acetylene-hydratase"/>
    <property type="match status" value="1"/>
</dbReference>
<dbReference type="InterPro" id="IPR006963">
    <property type="entry name" value="Mopterin_OxRdtase_4Fe-4S_dom"/>
</dbReference>
<dbReference type="Pfam" id="PF00384">
    <property type="entry name" value="Molybdopterin"/>
    <property type="match status" value="1"/>
</dbReference>
<dbReference type="PANTHER" id="PTHR43742:SF6">
    <property type="entry name" value="OXIDOREDUCTASE YYAE-RELATED"/>
    <property type="match status" value="1"/>
</dbReference>
<dbReference type="SUPFAM" id="SSF53706">
    <property type="entry name" value="Formate dehydrogenase/DMSO reductase, domains 1-3"/>
    <property type="match status" value="1"/>
</dbReference>
<accession>A0A6N6NL68</accession>